<accession>A0ABV9TTU0</accession>
<dbReference type="Pfam" id="PF02801">
    <property type="entry name" value="Ketoacyl-synt_C"/>
    <property type="match status" value="2"/>
</dbReference>
<dbReference type="Gene3D" id="3.10.129.110">
    <property type="entry name" value="Polyketide synthase dehydratase"/>
    <property type="match status" value="2"/>
</dbReference>
<feature type="domain" description="Carrier" evidence="11">
    <location>
        <begin position="1666"/>
        <end position="1741"/>
    </location>
</feature>
<dbReference type="SMART" id="SM00826">
    <property type="entry name" value="PKS_DH"/>
    <property type="match status" value="2"/>
</dbReference>
<dbReference type="InterPro" id="IPR013968">
    <property type="entry name" value="PKS_KR"/>
</dbReference>
<dbReference type="InterPro" id="IPR001227">
    <property type="entry name" value="Ac_transferase_dom_sf"/>
</dbReference>
<dbReference type="InterPro" id="IPR020806">
    <property type="entry name" value="PKS_PP-bd"/>
</dbReference>
<gene>
    <name evidence="14" type="ORF">ACFPCY_09365</name>
</gene>
<dbReference type="InterPro" id="IPR057326">
    <property type="entry name" value="KR_dom"/>
</dbReference>
<feature type="active site" description="Proton acceptor; for dehydratase activity" evidence="9">
    <location>
        <position position="2677"/>
    </location>
</feature>
<dbReference type="InterPro" id="IPR049552">
    <property type="entry name" value="PKS_DH_N"/>
</dbReference>
<feature type="active site" description="Proton donor; for dehydratase activity" evidence="9">
    <location>
        <position position="2839"/>
    </location>
</feature>
<dbReference type="InterPro" id="IPR016035">
    <property type="entry name" value="Acyl_Trfase/lysoPLipase"/>
</dbReference>
<feature type="region of interest" description="Disordered" evidence="10">
    <location>
        <begin position="1036"/>
        <end position="1061"/>
    </location>
</feature>
<evidence type="ECO:0000259" key="12">
    <source>
        <dbReference type="PROSITE" id="PS52004"/>
    </source>
</evidence>
<dbReference type="PANTHER" id="PTHR43775">
    <property type="entry name" value="FATTY ACID SYNTHASE"/>
    <property type="match status" value="1"/>
</dbReference>
<dbReference type="SMART" id="SM01294">
    <property type="entry name" value="PKS_PP_betabranch"/>
    <property type="match status" value="2"/>
</dbReference>
<evidence type="ECO:0000256" key="1">
    <source>
        <dbReference type="ARBA" id="ARBA00001957"/>
    </source>
</evidence>
<dbReference type="Gene3D" id="3.30.70.3290">
    <property type="match status" value="2"/>
</dbReference>
<feature type="region of interest" description="N-terminal hotdog fold" evidence="9">
    <location>
        <begin position="929"/>
        <end position="1050"/>
    </location>
</feature>
<dbReference type="InterPro" id="IPR016039">
    <property type="entry name" value="Thiolase-like"/>
</dbReference>
<dbReference type="Pfam" id="PF08240">
    <property type="entry name" value="ADH_N"/>
    <property type="match status" value="1"/>
</dbReference>
<dbReference type="InterPro" id="IPR042104">
    <property type="entry name" value="PKS_dehydratase_sf"/>
</dbReference>
<evidence type="ECO:0000259" key="11">
    <source>
        <dbReference type="PROSITE" id="PS50075"/>
    </source>
</evidence>
<keyword evidence="15" id="KW-1185">Reference proteome</keyword>
<dbReference type="InterPro" id="IPR014030">
    <property type="entry name" value="Ketoacyl_synth_N"/>
</dbReference>
<evidence type="ECO:0000256" key="10">
    <source>
        <dbReference type="SAM" id="MobiDB-lite"/>
    </source>
</evidence>
<dbReference type="InterPro" id="IPR020843">
    <property type="entry name" value="ER"/>
</dbReference>
<dbReference type="PROSITE" id="PS00012">
    <property type="entry name" value="PHOSPHOPANTETHEINE"/>
    <property type="match status" value="2"/>
</dbReference>
<dbReference type="Gene3D" id="1.10.1200.10">
    <property type="entry name" value="ACP-like"/>
    <property type="match status" value="2"/>
</dbReference>
<protein>
    <submittedName>
        <fullName evidence="14">SDR family NAD(P)-dependent oxidoreductase</fullName>
    </submittedName>
</protein>
<dbReference type="Proteomes" id="UP001595872">
    <property type="component" value="Unassembled WGS sequence"/>
</dbReference>
<dbReference type="Pfam" id="PF00698">
    <property type="entry name" value="Acyl_transf_1"/>
    <property type="match status" value="2"/>
</dbReference>
<keyword evidence="5" id="KW-0808">Transferase</keyword>
<feature type="region of interest" description="C-terminal hotdog fold" evidence="9">
    <location>
        <begin position="1064"/>
        <end position="1202"/>
    </location>
</feature>
<dbReference type="EMBL" id="JBHSIT010000002">
    <property type="protein sequence ID" value="MFC4907527.1"/>
    <property type="molecule type" value="Genomic_DNA"/>
</dbReference>
<dbReference type="InterPro" id="IPR006162">
    <property type="entry name" value="Ppantetheine_attach_site"/>
</dbReference>
<evidence type="ECO:0000256" key="3">
    <source>
        <dbReference type="ARBA" id="ARBA00022450"/>
    </source>
</evidence>
<feature type="region of interest" description="N-terminal hotdog fold" evidence="9">
    <location>
        <begin position="2645"/>
        <end position="2767"/>
    </location>
</feature>
<name>A0ABV9TTU0_9ACTN</name>
<dbReference type="InterPro" id="IPR009081">
    <property type="entry name" value="PP-bd_ACP"/>
</dbReference>
<dbReference type="InterPro" id="IPR036736">
    <property type="entry name" value="ACP-like_sf"/>
</dbReference>
<feature type="domain" description="Carrier" evidence="11">
    <location>
        <begin position="3682"/>
        <end position="3757"/>
    </location>
</feature>
<proteinExistence type="predicted"/>
<dbReference type="InterPro" id="IPR049900">
    <property type="entry name" value="PKS_mFAS_DH"/>
</dbReference>
<dbReference type="InterPro" id="IPR036291">
    <property type="entry name" value="NAD(P)-bd_dom_sf"/>
</dbReference>
<dbReference type="InterPro" id="IPR020807">
    <property type="entry name" value="PKS_DH"/>
</dbReference>
<dbReference type="PROSITE" id="PS52004">
    <property type="entry name" value="KS3_2"/>
    <property type="match status" value="2"/>
</dbReference>
<dbReference type="Gene3D" id="3.40.366.10">
    <property type="entry name" value="Malonyl-Coenzyme A Acyl Carrier Protein, domain 2"/>
    <property type="match status" value="2"/>
</dbReference>
<dbReference type="Pfam" id="PF14765">
    <property type="entry name" value="PS-DH"/>
    <property type="match status" value="2"/>
</dbReference>
<evidence type="ECO:0000256" key="4">
    <source>
        <dbReference type="ARBA" id="ARBA00022553"/>
    </source>
</evidence>
<dbReference type="SMART" id="SM00825">
    <property type="entry name" value="PKS_KS"/>
    <property type="match status" value="2"/>
</dbReference>
<sequence length="3845" mass="401391">MVSEEKLVDYLRRVTADLHDTRRRLREAEERDAEPIAVVSAACRFPGGATSPERLWDLLAAGRDVAGEFPADRGWDLDRLFDADPGRPGTSVARVGGFLDDAALFDAEFFGISPREALTLDPQQRKLLEVSSELLERAGIDASALKGSRTGVYIGTALPGFGTPHVDRDAEGHLITGNAPSVLSGRIAYTFGLEGPAVTVDTACSSSLVAIHLACNALRRDECALALAGGVTVMSLPNVFTEFSRQRGLAPDGRCKPFAAAADGTGFAEGAGLVLLERLSDARRDGHEVLAVIRGSAINQDGASNGLTAPNGPSQRRVIRAALKDARLEPSEVDAVEAHGTGTRLGDPIEARALLDAYGREREAGRPLWLGAVKSNLGHTQGAAGVAGVLKMIMALRHERLPATIHLDRPTPEVDWDAGGVRLLTEPVPWPRGERPRRAGVSSFGISGTNAHLILEEAPLPEPAAEEAGPETAPSVVAWPLSARTPQALTEQARSLAEHVAAHPEFSASDLSRSLARTRTSFERRAVLLGTGRDELRAGLTALAEGRPAAGLVGASGPVRDGDTAFLFTGQGSQRPGMGRELHREHPAFADAFDSVCTHLDPLLGRPLRDLVFAPRDPADLDRTEFTQAALFALEVALFRLAESYGVVPGYLTGHSVGEIAAAHVAGVLSLPDACALVAARGGLMQALPPGGAMVAVRAAESEVLPLLAGREDRVSLAAVNGPDAVVVSGAEDSVEEIAARLRDAGRKTRRLRVSHAFHSPLMDPMLDGFREVARGLAYAAPRIPVISNVTGGIAGADLLTDPEYWVRHVREPVRFGDGLRTLRAEGVVRFLELGPAPVLTAMARECLADEEPGVFAAALRKDRPEAGTFLTALAELHVDGADADLAAALPAGARAVPLPSYPFQRRRYWRPIPDAAVAEAGGVHPAGHPLLGTVVESATGEMLATGRLSTRTHGWLADHEIAGTVPLPATALLELALATAARAGCDLIDELALEAPLLLPPSGSVDVQAAIAAPDEHGHRAVAIYSRRDGDESWTRHAAGTCSPADDTAPSAAEPRAWPPAGAVPIDVEELYDRLAERGYRYGPAFRNVQAAWRSGDELLAEAASSSDDHGDPRSYAVHPALLDGAFHAIDELFREDDGTVRLPYSFRGVRVHHPGPSRLRVRITPFDDDTFSLDVTGPDDAPAIGIEALELRAVSAERWRAAQAGTSDVPYRLTWQAPDAPPAVPSGVWAVVGPDRLGLDGASHADLDALRASLDAGEPAPDLVLLTFQDEPDEDDVPAHVRSRVGRVLAGLREWLADERFAASRLVVVTRNAVAADLVNAPVRGLVRAAQAEHPGRITVLDHDGTSGPDALRAAIGAAEPQVAVRAGTVLVPRLAKAPDQAGTARPIDPDGTVLVTGGTGALGLLVARHLATAHGARHLLLAGRRGDATGAAEALADLDADVRVAACDVADPDALSALLASIPADRPLTAVVHAAGIVDDGVVTSLTGPRLDAVLAPKVDGAWNLHRLTRERDLAAFVLFSSAAGVLGNAGQGNYAAANAFLDALAEHRRAEGLPAVSLAWGPWATDGGMAAALDGADAARVSRSGLVPMAPDRALALLDRALAGSDPVLVPVRFDHAALRGQAASGTLPPVLQGLVRTPATRTATTSWAERVAALPEADRDRALREIVRDRVAAVLAHPDPATLDLGRPFQDLGFDSLTALELRTGLGAATGLTLPATAVFDHPTPEALVRYLRTELLGAAEGRFLPAPSSSASPDEPVAIVGMACRFPGGVDSPEALWELVSGGVDAIGEFPGNRSWDLDRLFDDDPARTGHSYTRSGGFLHDADLFDAGFFGISPREALAMDPQQRLLLETAWQAFERAGLDPAALRGSRTGVVVGIMYDDYGSRFLGRIPPDVEGRLMPGSLPSVASGRVSYTFGLEGPAVTVDTACSSSLVAMHLAAQSLRQGECSLALAGGATVMSTPNTFVEFSRQRGLSVDGRCKAFSAAADGTGWAEGVGLVVLERLSDARRNGHRVLAVVRGSAINQDGASNGLTAPNGPSQERVIGQALANAGLTTADIDAVEAHGTGTSLGDPIEANALLATYGRNRSKDRPLWLGTVKSNIGHTQAAAGVAGVIKTVMAMRHGRLPATLHVDEPSPHVDWSSGGVRLLTEPVDWPRNGHPRRAGVSSFGFSGTNAHLILEEPPEADSASRPVEGTAPWVLSARSEEALAGQAEALAARSELPSVEVGWSLIRTRSVFEHRAVVLGEDQPSALAALARGEAHPDVVTGVAEPVDRGPVLVFPGQGSQWVGMGAELLDESPVFAARMAECEQALAPHVEWSLTKVIRGDGSELSRVDVVQPVLWAVMVSLAAVWADYGVKPAAVIGHSQGEIAAACVAGALSLEDAARVVALRSKALRRLAGGGAMASLGVGAEEADALLADGVVVAAVNSPSATVVSGPPDRVASVVASAQEQGLRARLIDVDYASHGPQVDEIAEELRASLAGITGTAAGVPFYSTVTAAPHDTASLDTEYWITNLRRPVRFADTVGELLKDGHRVFIEAGPHPVLTPGIEECADRAETRAAALPTIRRDRGGDAQIVRALAGAFAAGVGIDWTRRFPTDPAPAVIDLPTYTFQRERYWLTAGRGAADAADLGLGSTGHPILGAAMDLAGGGGRVLTGRVSRHGQPWLADHVIGGAVLVPGAAQLEWVLRAADEAGCARVDELVLSTPLAVPEDGLNVQVVVGAATEDDGRREVSVYSRADHDAEWTRHATGTIAPDPIVPDPAGEAWPPPGAEPVETADFYADTAVVGYGYGPAFQGVQAVWRDGPDVLAELRLPDLVRDADGFGVHPALLDAALHPLLLIGDFTRGRVWLPFTWSGVALHAAGATAVRVRLSPLGEGLDQGVRVSVTDTAGGPVLDVASVALREADDRRLRAAGPRGTGDVFAVEWVPAATDAAEPAPDDCQVVEAATAEEALSQVKGWLAATPSEPSEPSDADEKRLVVVTRGAVGERPDPDAAAVWGLVRSVQAEHPGRLVLADLDEGADVGTALRTGEPQVAVRGGEVLVPRLVRCGAPRELTGPPGARAWRLGMSGPATLDEIAAVESPEALAPLAEGQVRIEVRAAGVNFRDVLIALGMYPDADGVFYGTEGAGTVVEAGPGVTGIAVGDRVTGIVGGAFGPVAVADARMVTRIPDGWGFDAAASVPVAFLTAWYGLVELAALKPGETVLVHAATGGVGVAAVQIARHLGAEVYATASPAKQDLLAQMGIDEDHRASSRDLDFEEKFRAATGGRGVDVVLNSLAGEFTDASLRLLAEDGRFVEMGKTDIRSDTGVRYRAFDLVPDAGPELIQDMLDDLRHLFEEGTLEPPPVRNWPLGRAREALRFMSQARHTGKIVLDVPPAFDPGGTVLITGGTGTLGALVAGHLVREWGAKHLLLVSRRGADAPGATDLAERLLPAQVTFAAADIADPEAVRNLIAGIDPARPLTGVIHAAGDIDDGVVTDMDADRLRRVWSPKALGLANLHAATEHVRLSFFTVFSSAAATLGSPGQANYAAANAYCDALIACRRAAGLPGQSIAWGLWEQVSGMTGHLGEADLARMRRGGFAPITDEQGAALFDLACAEGGAHVVALNLDPRALAGQGPEAVPALLRSLVATTATARARPAASASASASAAASGGPSADLKSRLAGMPDSERRATLLSLVRAHAAAVLGHREAGAVRADASFKELGFDSLSAVELRNRLSAATGLRLPAALAFDYPHAARLADHLLERLAPDGAASPPPEDDVEPLLGDLGRIEGVLAARTLDRAARERVARRLRALLASVDGGPAAPATAAAVEDASDEEMFALIDQQLRSSGDGD</sequence>
<dbReference type="InterPro" id="IPR050091">
    <property type="entry name" value="PKS_NRPS_Biosynth_Enz"/>
</dbReference>
<keyword evidence="7" id="KW-0511">Multifunctional enzyme</keyword>
<evidence type="ECO:0000256" key="9">
    <source>
        <dbReference type="PROSITE-ProRule" id="PRU01363"/>
    </source>
</evidence>
<dbReference type="Pfam" id="PF16197">
    <property type="entry name" value="KAsynt_C_assoc"/>
    <property type="match status" value="2"/>
</dbReference>
<dbReference type="Gene3D" id="3.40.50.720">
    <property type="entry name" value="NAD(P)-binding Rossmann-like Domain"/>
    <property type="match status" value="4"/>
</dbReference>
<evidence type="ECO:0000256" key="8">
    <source>
        <dbReference type="ARBA" id="ARBA00023315"/>
    </source>
</evidence>
<evidence type="ECO:0000256" key="2">
    <source>
        <dbReference type="ARBA" id="ARBA00004792"/>
    </source>
</evidence>
<dbReference type="InterPro" id="IPR014031">
    <property type="entry name" value="Ketoacyl_synth_C"/>
</dbReference>
<evidence type="ECO:0000256" key="6">
    <source>
        <dbReference type="ARBA" id="ARBA00023194"/>
    </source>
</evidence>
<reference evidence="15" key="1">
    <citation type="journal article" date="2019" name="Int. J. Syst. Evol. Microbiol.">
        <title>The Global Catalogue of Microorganisms (GCM) 10K type strain sequencing project: providing services to taxonomists for standard genome sequencing and annotation.</title>
        <authorList>
            <consortium name="The Broad Institute Genomics Platform"/>
            <consortium name="The Broad Institute Genome Sequencing Center for Infectious Disease"/>
            <person name="Wu L."/>
            <person name="Ma J."/>
        </authorList>
    </citation>
    <scope>NUCLEOTIDE SEQUENCE [LARGE SCALE GENOMIC DNA]</scope>
    <source>
        <strain evidence="15">KLKA75</strain>
    </source>
</reference>
<feature type="active site" description="Proton acceptor; for dehydratase activity" evidence="9">
    <location>
        <position position="960"/>
    </location>
</feature>
<dbReference type="SUPFAM" id="SSF51735">
    <property type="entry name" value="NAD(P)-binding Rossmann-fold domains"/>
    <property type="match status" value="5"/>
</dbReference>
<dbReference type="SMART" id="SM00822">
    <property type="entry name" value="PKS_KR"/>
    <property type="match status" value="2"/>
</dbReference>
<dbReference type="SUPFAM" id="SSF50129">
    <property type="entry name" value="GroES-like"/>
    <property type="match status" value="1"/>
</dbReference>
<organism evidence="14 15">
    <name type="scientific">Actinomadura gamaensis</name>
    <dbReference type="NCBI Taxonomy" id="1763541"/>
    <lineage>
        <taxon>Bacteria</taxon>
        <taxon>Bacillati</taxon>
        <taxon>Actinomycetota</taxon>
        <taxon>Actinomycetes</taxon>
        <taxon>Streptosporangiales</taxon>
        <taxon>Thermomonosporaceae</taxon>
        <taxon>Actinomadura</taxon>
    </lineage>
</organism>
<feature type="region of interest" description="Disordered" evidence="10">
    <location>
        <begin position="3650"/>
        <end position="3672"/>
    </location>
</feature>
<dbReference type="InterPro" id="IPR015083">
    <property type="entry name" value="NorB/c/GfsB-D-like_docking"/>
</dbReference>
<dbReference type="InterPro" id="IPR032821">
    <property type="entry name" value="PKS_assoc"/>
</dbReference>
<dbReference type="InterPro" id="IPR020841">
    <property type="entry name" value="PKS_Beta-ketoAc_synthase_dom"/>
</dbReference>
<keyword evidence="8" id="KW-0012">Acyltransferase</keyword>
<evidence type="ECO:0000313" key="15">
    <source>
        <dbReference type="Proteomes" id="UP001595872"/>
    </source>
</evidence>
<dbReference type="RefSeq" id="WP_378253356.1">
    <property type="nucleotide sequence ID" value="NZ_JBHSIT010000002.1"/>
</dbReference>
<dbReference type="InterPro" id="IPR011032">
    <property type="entry name" value="GroES-like_sf"/>
</dbReference>
<feature type="domain" description="Ketosynthase family 3 (KS3)" evidence="12">
    <location>
        <begin position="1760"/>
        <end position="2187"/>
    </location>
</feature>
<keyword evidence="4" id="KW-0597">Phosphoprotein</keyword>
<dbReference type="InterPro" id="IPR055123">
    <property type="entry name" value="SpnB-like_Rossmann"/>
</dbReference>
<dbReference type="SMART" id="SM00827">
    <property type="entry name" value="PKS_AT"/>
    <property type="match status" value="2"/>
</dbReference>
<comment type="pathway">
    <text evidence="2">Antibiotic biosynthesis.</text>
</comment>
<feature type="domain" description="Ketosynthase family 3 (KS3)" evidence="12">
    <location>
        <begin position="33"/>
        <end position="457"/>
    </location>
</feature>
<dbReference type="Pfam" id="PF08990">
    <property type="entry name" value="Docking"/>
    <property type="match status" value="1"/>
</dbReference>
<dbReference type="InterPro" id="IPR014043">
    <property type="entry name" value="Acyl_transferase_dom"/>
</dbReference>
<dbReference type="SUPFAM" id="SSF47336">
    <property type="entry name" value="ACP-like"/>
    <property type="match status" value="2"/>
</dbReference>
<keyword evidence="3" id="KW-0596">Phosphopantetheine</keyword>
<dbReference type="Pfam" id="PF22953">
    <property type="entry name" value="SpnB_Rossmann"/>
    <property type="match status" value="2"/>
</dbReference>
<dbReference type="SMART" id="SM00829">
    <property type="entry name" value="PKS_ER"/>
    <property type="match status" value="1"/>
</dbReference>
<dbReference type="InterPro" id="IPR049551">
    <property type="entry name" value="PKS_DH_C"/>
</dbReference>
<feature type="compositionally biased region" description="Low complexity" evidence="10">
    <location>
        <begin position="3650"/>
        <end position="3666"/>
    </location>
</feature>
<dbReference type="SUPFAM" id="SSF53901">
    <property type="entry name" value="Thiolase-like"/>
    <property type="match status" value="2"/>
</dbReference>
<dbReference type="SUPFAM" id="SSF52151">
    <property type="entry name" value="FabD/lysophospholipase-like"/>
    <property type="match status" value="2"/>
</dbReference>
<dbReference type="PROSITE" id="PS50075">
    <property type="entry name" value="CARRIER"/>
    <property type="match status" value="2"/>
</dbReference>
<evidence type="ECO:0000313" key="14">
    <source>
        <dbReference type="EMBL" id="MFC4907527.1"/>
    </source>
</evidence>
<evidence type="ECO:0000256" key="7">
    <source>
        <dbReference type="ARBA" id="ARBA00023268"/>
    </source>
</evidence>
<dbReference type="Pfam" id="PF00550">
    <property type="entry name" value="PP-binding"/>
    <property type="match status" value="2"/>
</dbReference>
<dbReference type="Gene3D" id="3.90.180.10">
    <property type="entry name" value="Medium-chain alcohol dehydrogenases, catalytic domain"/>
    <property type="match status" value="1"/>
</dbReference>
<dbReference type="CDD" id="cd05195">
    <property type="entry name" value="enoyl_red"/>
    <property type="match status" value="1"/>
</dbReference>
<feature type="region of interest" description="C-terminal hotdog fold" evidence="9">
    <location>
        <begin position="2779"/>
        <end position="2919"/>
    </location>
</feature>
<dbReference type="Pfam" id="PF21089">
    <property type="entry name" value="PKS_DH_N"/>
    <property type="match status" value="2"/>
</dbReference>
<evidence type="ECO:0000259" key="13">
    <source>
        <dbReference type="PROSITE" id="PS52019"/>
    </source>
</evidence>
<dbReference type="PROSITE" id="PS52019">
    <property type="entry name" value="PKS_MFAS_DH"/>
    <property type="match status" value="2"/>
</dbReference>
<dbReference type="PROSITE" id="PS00606">
    <property type="entry name" value="KS3_1"/>
    <property type="match status" value="2"/>
</dbReference>
<dbReference type="InterPro" id="IPR016036">
    <property type="entry name" value="Malonyl_transacylase_ACP-bd"/>
</dbReference>
<dbReference type="Pfam" id="PF08659">
    <property type="entry name" value="KR"/>
    <property type="match status" value="2"/>
</dbReference>
<dbReference type="CDD" id="cd00833">
    <property type="entry name" value="PKS"/>
    <property type="match status" value="2"/>
</dbReference>
<evidence type="ECO:0000256" key="5">
    <source>
        <dbReference type="ARBA" id="ARBA00022679"/>
    </source>
</evidence>
<feature type="domain" description="PKS/mFAS DH" evidence="13">
    <location>
        <begin position="2645"/>
        <end position="2919"/>
    </location>
</feature>
<dbReference type="InterPro" id="IPR013154">
    <property type="entry name" value="ADH-like_N"/>
</dbReference>
<comment type="cofactor">
    <cofactor evidence="1">
        <name>pantetheine 4'-phosphate</name>
        <dbReference type="ChEBI" id="CHEBI:47942"/>
    </cofactor>
</comment>
<dbReference type="SUPFAM" id="SSF55048">
    <property type="entry name" value="Probable ACP-binding domain of malonyl-CoA ACP transacylase"/>
    <property type="match status" value="2"/>
</dbReference>
<comment type="caution">
    <text evidence="14">The sequence shown here is derived from an EMBL/GenBank/DDBJ whole genome shotgun (WGS) entry which is preliminary data.</text>
</comment>
<feature type="active site" description="Proton donor; for dehydratase activity" evidence="9">
    <location>
        <position position="1125"/>
    </location>
</feature>
<dbReference type="PANTHER" id="PTHR43775:SF51">
    <property type="entry name" value="INACTIVE PHENOLPHTHIOCEROL SYNTHESIS POLYKETIDE SYNTHASE TYPE I PKS1-RELATED"/>
    <property type="match status" value="1"/>
</dbReference>
<dbReference type="InterPro" id="IPR018201">
    <property type="entry name" value="Ketoacyl_synth_AS"/>
</dbReference>
<dbReference type="Pfam" id="PF13602">
    <property type="entry name" value="ADH_zinc_N_2"/>
    <property type="match status" value="1"/>
</dbReference>
<dbReference type="Gene3D" id="3.40.47.10">
    <property type="match status" value="2"/>
</dbReference>
<dbReference type="CDD" id="cd08956">
    <property type="entry name" value="KR_3_FAS_SDR_x"/>
    <property type="match status" value="2"/>
</dbReference>
<keyword evidence="6" id="KW-0045">Antibiotic biosynthesis</keyword>
<dbReference type="SMART" id="SM00823">
    <property type="entry name" value="PKS_PP"/>
    <property type="match status" value="2"/>
</dbReference>
<dbReference type="Pfam" id="PF00109">
    <property type="entry name" value="ketoacyl-synt"/>
    <property type="match status" value="2"/>
</dbReference>
<feature type="domain" description="PKS/mFAS DH" evidence="13">
    <location>
        <begin position="929"/>
        <end position="1202"/>
    </location>
</feature>